<feature type="domain" description="RCK C-terminal" evidence="8">
    <location>
        <begin position="198"/>
        <end position="282"/>
    </location>
</feature>
<dbReference type="InterPro" id="IPR006037">
    <property type="entry name" value="RCK_C"/>
</dbReference>
<evidence type="ECO:0000313" key="10">
    <source>
        <dbReference type="Proteomes" id="UP000036426"/>
    </source>
</evidence>
<dbReference type="InterPro" id="IPR036721">
    <property type="entry name" value="RCK_C_sf"/>
</dbReference>
<dbReference type="GO" id="GO:0005886">
    <property type="term" value="C:plasma membrane"/>
    <property type="evidence" value="ECO:0007669"/>
    <property type="project" value="TreeGrafter"/>
</dbReference>
<feature type="transmembrane region" description="Helical" evidence="7">
    <location>
        <begin position="6"/>
        <end position="24"/>
    </location>
</feature>
<keyword evidence="4" id="KW-0677">Repeat</keyword>
<comment type="subcellular location">
    <subcellularLocation>
        <location evidence="1">Membrane</location>
        <topology evidence="1">Multi-pass membrane protein</topology>
    </subcellularLocation>
</comment>
<evidence type="ECO:0000256" key="7">
    <source>
        <dbReference type="SAM" id="Phobius"/>
    </source>
</evidence>
<gene>
    <name evidence="9" type="ORF">ABT58_14945</name>
</gene>
<sequence>MMDHFPAYFVIALFILTLISLVRFQTQPERIFGVLFLTLYATNMVTTQQVINSFANKGLLTLLLLMVCSIALEKTKLLRQVAAFVVKPNYRQTWWRLYSVTVLSSALLNNTAVVSTMLASIRNNPHHAASKLLLPLSYAAILGGTLTLIGTSTNLIVNSMVLEAGLTPLGFFDFTLVGSVVVLGCGVLLFALSRFYPNYTNEKAVAADYFIDAKVLASSPLIGRTIEENGLRNLESLFLVEILRGGRLISPVAPQESIEQNDRLLFSGDIKKVTLLSQFDGLSLFASENGLPIRNLTEVVVRPESLLVGKTMKQVGFRALFDAAVVAVKRDGKALSGKLGEIELSSGDYLMLAVGQDFQNRHNLSKNFYFISGLETEHLLTGPKAGLVTVGFFTAIALAALEWVPLFQGMLLLLGMLLLSQCLYANEVIARLPRQIWLIIASALLLSQALSNTQALDMFRALITQHQHALSPFWGLVLVYLCTWLITELVTNNAAAALMFPIAYGMALSLDSNVHSFILAVAFGASASFISPYGYQTNLMVYSAGNYTLSDFIKIGLPISLLYGGIVISAIVYFYGV</sequence>
<feature type="transmembrane region" description="Helical" evidence="7">
    <location>
        <begin position="93"/>
        <end position="118"/>
    </location>
</feature>
<dbReference type="SUPFAM" id="SSF116726">
    <property type="entry name" value="TrkA C-terminal domain-like"/>
    <property type="match status" value="2"/>
</dbReference>
<dbReference type="PANTHER" id="PTHR43652:SF2">
    <property type="entry name" value="BASIC AMINO ACID ANTIPORTER YFCC-RELATED"/>
    <property type="match status" value="1"/>
</dbReference>
<dbReference type="Gene3D" id="3.30.70.1450">
    <property type="entry name" value="Regulator of K+ conductance, C-terminal domain"/>
    <property type="match status" value="2"/>
</dbReference>
<keyword evidence="10" id="KW-1185">Reference proteome</keyword>
<reference evidence="9 10" key="1">
    <citation type="submission" date="2015-05" db="EMBL/GenBank/DDBJ databases">
        <title>Photobacterium galathea sp. nov.</title>
        <authorList>
            <person name="Machado H."/>
            <person name="Gram L."/>
        </authorList>
    </citation>
    <scope>NUCLEOTIDE SEQUENCE [LARGE SCALE GENOMIC DNA]</scope>
    <source>
        <strain evidence="9 10">DSM 25995</strain>
    </source>
</reference>
<feature type="domain" description="RCK C-terminal" evidence="8">
    <location>
        <begin position="284"/>
        <end position="371"/>
    </location>
</feature>
<protein>
    <submittedName>
        <fullName evidence="9">Transporter</fullName>
    </submittedName>
</protein>
<dbReference type="InterPro" id="IPR051679">
    <property type="entry name" value="DASS-Related_Transporters"/>
</dbReference>
<feature type="transmembrane region" description="Helical" evidence="7">
    <location>
        <begin position="169"/>
        <end position="192"/>
    </location>
</feature>
<accession>A0A0J1GJM3</accession>
<comment type="caution">
    <text evidence="9">The sequence shown here is derived from an EMBL/GenBank/DDBJ whole genome shotgun (WGS) entry which is preliminary data.</text>
</comment>
<feature type="transmembrane region" description="Helical" evidence="7">
    <location>
        <begin position="468"/>
        <end position="487"/>
    </location>
</feature>
<evidence type="ECO:0000256" key="5">
    <source>
        <dbReference type="ARBA" id="ARBA00022989"/>
    </source>
</evidence>
<feature type="transmembrane region" description="Helical" evidence="7">
    <location>
        <begin position="54"/>
        <end position="72"/>
    </location>
</feature>
<feature type="transmembrane region" description="Helical" evidence="7">
    <location>
        <begin position="411"/>
        <end position="430"/>
    </location>
</feature>
<evidence type="ECO:0000256" key="2">
    <source>
        <dbReference type="ARBA" id="ARBA00022448"/>
    </source>
</evidence>
<dbReference type="AlphaFoldDB" id="A0A0J1GJM3"/>
<feature type="transmembrane region" description="Helical" evidence="7">
    <location>
        <begin position="436"/>
        <end position="456"/>
    </location>
</feature>
<feature type="transmembrane region" description="Helical" evidence="7">
    <location>
        <begin position="385"/>
        <end position="404"/>
    </location>
</feature>
<dbReference type="PANTHER" id="PTHR43652">
    <property type="entry name" value="BASIC AMINO ACID ANTIPORTER YFCC-RELATED"/>
    <property type="match status" value="1"/>
</dbReference>
<evidence type="ECO:0000256" key="4">
    <source>
        <dbReference type="ARBA" id="ARBA00022737"/>
    </source>
</evidence>
<dbReference type="GO" id="GO:0006813">
    <property type="term" value="P:potassium ion transport"/>
    <property type="evidence" value="ECO:0007669"/>
    <property type="project" value="InterPro"/>
</dbReference>
<organism evidence="9 10">
    <name type="scientific">Photobacterium aphoticum</name>
    <dbReference type="NCBI Taxonomy" id="754436"/>
    <lineage>
        <taxon>Bacteria</taxon>
        <taxon>Pseudomonadati</taxon>
        <taxon>Pseudomonadota</taxon>
        <taxon>Gammaproteobacteria</taxon>
        <taxon>Vibrionales</taxon>
        <taxon>Vibrionaceae</taxon>
        <taxon>Photobacterium</taxon>
    </lineage>
</organism>
<evidence type="ECO:0000256" key="3">
    <source>
        <dbReference type="ARBA" id="ARBA00022692"/>
    </source>
</evidence>
<feature type="transmembrane region" description="Helical" evidence="7">
    <location>
        <begin position="138"/>
        <end position="157"/>
    </location>
</feature>
<evidence type="ECO:0000313" key="9">
    <source>
        <dbReference type="EMBL" id="KLU99775.1"/>
    </source>
</evidence>
<dbReference type="InterPro" id="IPR004680">
    <property type="entry name" value="Cit_transptr-like_dom"/>
</dbReference>
<proteinExistence type="predicted"/>
<keyword evidence="2" id="KW-0813">Transport</keyword>
<keyword evidence="6 7" id="KW-0472">Membrane</keyword>
<dbReference type="Pfam" id="PF02080">
    <property type="entry name" value="TrkA_C"/>
    <property type="match status" value="2"/>
</dbReference>
<keyword evidence="3 7" id="KW-0812">Transmembrane</keyword>
<dbReference type="EMBL" id="LDOV01000027">
    <property type="protein sequence ID" value="KLU99775.1"/>
    <property type="molecule type" value="Genomic_DNA"/>
</dbReference>
<dbReference type="GO" id="GO:0008324">
    <property type="term" value="F:monoatomic cation transmembrane transporter activity"/>
    <property type="evidence" value="ECO:0007669"/>
    <property type="project" value="InterPro"/>
</dbReference>
<dbReference type="Pfam" id="PF03600">
    <property type="entry name" value="CitMHS"/>
    <property type="match status" value="1"/>
</dbReference>
<dbReference type="Proteomes" id="UP000036426">
    <property type="component" value="Unassembled WGS sequence"/>
</dbReference>
<feature type="transmembrane region" description="Helical" evidence="7">
    <location>
        <begin position="517"/>
        <end position="535"/>
    </location>
</feature>
<dbReference type="PATRIC" id="fig|754436.4.peg.3167"/>
<evidence type="ECO:0000259" key="8">
    <source>
        <dbReference type="PROSITE" id="PS51202"/>
    </source>
</evidence>
<name>A0A0J1GJM3_9GAMM</name>
<evidence type="ECO:0000256" key="6">
    <source>
        <dbReference type="ARBA" id="ARBA00023136"/>
    </source>
</evidence>
<keyword evidence="5 7" id="KW-1133">Transmembrane helix</keyword>
<evidence type="ECO:0000256" key="1">
    <source>
        <dbReference type="ARBA" id="ARBA00004141"/>
    </source>
</evidence>
<feature type="transmembrane region" description="Helical" evidence="7">
    <location>
        <begin position="555"/>
        <end position="575"/>
    </location>
</feature>
<dbReference type="PROSITE" id="PS51202">
    <property type="entry name" value="RCK_C"/>
    <property type="match status" value="2"/>
</dbReference>